<name>A0A5J5GQU9_9RHOB</name>
<feature type="domain" description="Alpha-D-phosphohexomutase alpha/beta/alpha" evidence="14">
    <location>
        <begin position="258"/>
        <end position="365"/>
    </location>
</feature>
<dbReference type="Pfam" id="PF02878">
    <property type="entry name" value="PGM_PMM_I"/>
    <property type="match status" value="1"/>
</dbReference>
<feature type="binding site" evidence="8">
    <location>
        <position position="245"/>
    </location>
    <ligand>
        <name>Mg(2+)</name>
        <dbReference type="ChEBI" id="CHEBI:18420"/>
    </ligand>
</feature>
<keyword evidence="16" id="KW-1185">Reference proteome</keyword>
<dbReference type="HAMAP" id="MF_01554_B">
    <property type="entry name" value="GlmM_B"/>
    <property type="match status" value="1"/>
</dbReference>
<keyword evidence="4 8" id="KW-0460">Magnesium</keyword>
<gene>
    <name evidence="8" type="primary">glmM</name>
    <name evidence="15" type="ORF">F3S47_02445</name>
</gene>
<comment type="catalytic activity">
    <reaction evidence="8 10">
        <text>alpha-D-glucosamine 1-phosphate = D-glucosamine 6-phosphate</text>
        <dbReference type="Rhea" id="RHEA:23424"/>
        <dbReference type="ChEBI" id="CHEBI:58516"/>
        <dbReference type="ChEBI" id="CHEBI:58725"/>
        <dbReference type="EC" id="5.4.2.10"/>
    </reaction>
</comment>
<comment type="similarity">
    <text evidence="1 8 9">Belongs to the phosphohexose mutase family.</text>
</comment>
<dbReference type="Gene3D" id="3.40.120.10">
    <property type="entry name" value="Alpha-D-Glucose-1,6-Bisphosphate, subunit A, domain 3"/>
    <property type="match status" value="3"/>
</dbReference>
<feature type="domain" description="Alpha-D-phosphohexomutase alpha/beta/alpha" evidence="13">
    <location>
        <begin position="158"/>
        <end position="254"/>
    </location>
</feature>
<feature type="binding site" description="via phosphate group" evidence="8">
    <location>
        <position position="102"/>
    </location>
    <ligand>
        <name>Mg(2+)</name>
        <dbReference type="ChEBI" id="CHEBI:18420"/>
    </ligand>
</feature>
<dbReference type="GO" id="GO:0006048">
    <property type="term" value="P:UDP-N-acetylglucosamine biosynthetic process"/>
    <property type="evidence" value="ECO:0007669"/>
    <property type="project" value="TreeGrafter"/>
</dbReference>
<dbReference type="PROSITE" id="PS00710">
    <property type="entry name" value="PGM_PMM"/>
    <property type="match status" value="1"/>
</dbReference>
<dbReference type="InterPro" id="IPR005845">
    <property type="entry name" value="A-D-PHexomutase_a/b/a-II"/>
</dbReference>
<dbReference type="Pfam" id="PF00408">
    <property type="entry name" value="PGM_PMM_IV"/>
    <property type="match status" value="1"/>
</dbReference>
<organism evidence="15 16">
    <name type="scientific">Histidinibacterium aquaticum</name>
    <dbReference type="NCBI Taxonomy" id="2613962"/>
    <lineage>
        <taxon>Bacteria</taxon>
        <taxon>Pseudomonadati</taxon>
        <taxon>Pseudomonadota</taxon>
        <taxon>Alphaproteobacteria</taxon>
        <taxon>Rhodobacterales</taxon>
        <taxon>Paracoccaceae</taxon>
        <taxon>Histidinibacterium</taxon>
    </lineage>
</organism>
<feature type="active site" description="Phosphoserine intermediate" evidence="8">
    <location>
        <position position="102"/>
    </location>
</feature>
<evidence type="ECO:0000256" key="9">
    <source>
        <dbReference type="RuleBase" id="RU004326"/>
    </source>
</evidence>
<dbReference type="InterPro" id="IPR036900">
    <property type="entry name" value="A-D-PHexomutase_C_sf"/>
</dbReference>
<evidence type="ECO:0000259" key="12">
    <source>
        <dbReference type="Pfam" id="PF02878"/>
    </source>
</evidence>
<keyword evidence="3 8" id="KW-0479">Metal-binding</keyword>
<dbReference type="GO" id="GO:0008966">
    <property type="term" value="F:phosphoglucosamine mutase activity"/>
    <property type="evidence" value="ECO:0007669"/>
    <property type="project" value="UniProtKB-UniRule"/>
</dbReference>
<evidence type="ECO:0000259" key="14">
    <source>
        <dbReference type="Pfam" id="PF02880"/>
    </source>
</evidence>
<evidence type="ECO:0000256" key="5">
    <source>
        <dbReference type="ARBA" id="ARBA00023235"/>
    </source>
</evidence>
<evidence type="ECO:0000256" key="10">
    <source>
        <dbReference type="RuleBase" id="RU004327"/>
    </source>
</evidence>
<feature type="binding site" evidence="8">
    <location>
        <position position="241"/>
    </location>
    <ligand>
        <name>Mg(2+)</name>
        <dbReference type="ChEBI" id="CHEBI:18420"/>
    </ligand>
</feature>
<dbReference type="Pfam" id="PF02880">
    <property type="entry name" value="PGM_PMM_III"/>
    <property type="match status" value="1"/>
</dbReference>
<dbReference type="InterPro" id="IPR005843">
    <property type="entry name" value="A-D-PHexomutase_C"/>
</dbReference>
<dbReference type="GO" id="GO:0005975">
    <property type="term" value="P:carbohydrate metabolic process"/>
    <property type="evidence" value="ECO:0007669"/>
    <property type="project" value="InterPro"/>
</dbReference>
<reference evidence="15 16" key="1">
    <citation type="submission" date="2019-09" db="EMBL/GenBank/DDBJ databases">
        <authorList>
            <person name="Park J.-S."/>
            <person name="Choi H.-J."/>
        </authorList>
    </citation>
    <scope>NUCLEOTIDE SEQUENCE [LARGE SCALE GENOMIC DNA]</scope>
    <source>
        <strain evidence="15 16">176SS1-4</strain>
    </source>
</reference>
<dbReference type="FunFam" id="3.40.120.10:FF:000002">
    <property type="entry name" value="Phosphoglucosamine mutase"/>
    <property type="match status" value="1"/>
</dbReference>
<dbReference type="GO" id="GO:0000287">
    <property type="term" value="F:magnesium ion binding"/>
    <property type="evidence" value="ECO:0007669"/>
    <property type="project" value="UniProtKB-UniRule"/>
</dbReference>
<evidence type="ECO:0000256" key="4">
    <source>
        <dbReference type="ARBA" id="ARBA00022842"/>
    </source>
</evidence>
<proteinExistence type="inferred from homology"/>
<dbReference type="EC" id="5.4.2.10" evidence="6 8"/>
<evidence type="ECO:0000259" key="11">
    <source>
        <dbReference type="Pfam" id="PF00408"/>
    </source>
</evidence>
<dbReference type="Gene3D" id="3.30.310.50">
    <property type="entry name" value="Alpha-D-phosphohexomutase, C-terminal domain"/>
    <property type="match status" value="1"/>
</dbReference>
<feature type="domain" description="Alpha-D-phosphohexomutase alpha/beta/alpha" evidence="12">
    <location>
        <begin position="2"/>
        <end position="134"/>
    </location>
</feature>
<evidence type="ECO:0000313" key="16">
    <source>
        <dbReference type="Proteomes" id="UP000326554"/>
    </source>
</evidence>
<keyword evidence="5 8" id="KW-0413">Isomerase</keyword>
<dbReference type="EMBL" id="VYQE01000001">
    <property type="protein sequence ID" value="KAA9010133.1"/>
    <property type="molecule type" value="Genomic_DNA"/>
</dbReference>
<dbReference type="NCBIfam" id="TIGR01455">
    <property type="entry name" value="glmM"/>
    <property type="match status" value="1"/>
</dbReference>
<dbReference type="Proteomes" id="UP000326554">
    <property type="component" value="Unassembled WGS sequence"/>
</dbReference>
<dbReference type="InterPro" id="IPR016055">
    <property type="entry name" value="A-D-PHexomutase_a/b/a-I/II/III"/>
</dbReference>
<comment type="cofactor">
    <cofactor evidence="8">
        <name>Mg(2+)</name>
        <dbReference type="ChEBI" id="CHEBI:18420"/>
    </cofactor>
    <text evidence="8">Binds 1 Mg(2+) ion per subunit.</text>
</comment>
<dbReference type="AlphaFoldDB" id="A0A5J5GQU9"/>
<dbReference type="NCBIfam" id="NF008139">
    <property type="entry name" value="PRK10887.1"/>
    <property type="match status" value="1"/>
</dbReference>
<evidence type="ECO:0000313" key="15">
    <source>
        <dbReference type="EMBL" id="KAA9010133.1"/>
    </source>
</evidence>
<dbReference type="SUPFAM" id="SSF55957">
    <property type="entry name" value="Phosphoglucomutase, C-terminal domain"/>
    <property type="match status" value="1"/>
</dbReference>
<dbReference type="GO" id="GO:0004615">
    <property type="term" value="F:phosphomannomutase activity"/>
    <property type="evidence" value="ECO:0007669"/>
    <property type="project" value="TreeGrafter"/>
</dbReference>
<evidence type="ECO:0000256" key="8">
    <source>
        <dbReference type="HAMAP-Rule" id="MF_01554"/>
    </source>
</evidence>
<feature type="modified residue" description="Phosphoserine" evidence="8">
    <location>
        <position position="102"/>
    </location>
</feature>
<dbReference type="InterPro" id="IPR005841">
    <property type="entry name" value="Alpha-D-phosphohexomutase_SF"/>
</dbReference>
<protein>
    <recommendedName>
        <fullName evidence="7 8">Phosphoglucosamine mutase</fullName>
        <ecNumber evidence="6 8">5.4.2.10</ecNumber>
    </recommendedName>
</protein>
<dbReference type="InterPro" id="IPR005844">
    <property type="entry name" value="A-D-PHexomutase_a/b/a-I"/>
</dbReference>
<evidence type="ECO:0000259" key="13">
    <source>
        <dbReference type="Pfam" id="PF02879"/>
    </source>
</evidence>
<comment type="function">
    <text evidence="8 10">Catalyzes the conversion of glucosamine-6-phosphate to glucosamine-1-phosphate.</text>
</comment>
<feature type="binding site" evidence="8">
    <location>
        <position position="243"/>
    </location>
    <ligand>
        <name>Mg(2+)</name>
        <dbReference type="ChEBI" id="CHEBI:18420"/>
    </ligand>
</feature>
<dbReference type="InterPro" id="IPR016066">
    <property type="entry name" value="A-D-PHexomutase_CS"/>
</dbReference>
<evidence type="ECO:0000256" key="7">
    <source>
        <dbReference type="ARBA" id="ARBA00068193"/>
    </source>
</evidence>
<evidence type="ECO:0000256" key="1">
    <source>
        <dbReference type="ARBA" id="ARBA00010231"/>
    </source>
</evidence>
<keyword evidence="2 8" id="KW-0597">Phosphoprotein</keyword>
<dbReference type="RefSeq" id="WP_150443617.1">
    <property type="nucleotide sequence ID" value="NZ_VYQE01000001.1"/>
</dbReference>
<sequence length="449" mass="47583">MRKLFGTDGVRGTANSWPMTAEMALKIGAAAGRHFRGDGRNGHRVVIGKDTRLSGYMFENALTAGLTSTGMNVLLLGPVPTPAVGLLTTSMRADMGIMISASHNPHEDNGIKFFGPDGFKLSDAAEAEIEEMVAGPMSPSPAGEIGRARRIDDGRFRYAERVKSTFPSGMRLDGLKVVIDCAHGAAHRVAPEVLWELGADVVEVGTDPDGLNINRDCGSTSTGAASKAILESGADVGICLDGDADRVMILDETGEVADGDQLMALFAARWAEQQRLRDGTLVATVMSNLGLERYLQGQGLRLERTRVGDRYVVEAMRKGGWNLGGEQSGHIVMTDYATTGDGLLAGLQYLAAMVETGQPASALAKTFDRVPQLLQNVRYDPALDPLTSEAVKKAIASAEAEMGEGGRVLIRKSGTEPLVRVMAECEDEALLTQVVEGIVAEVQAASAPA</sequence>
<dbReference type="Pfam" id="PF02879">
    <property type="entry name" value="PGM_PMM_II"/>
    <property type="match status" value="1"/>
</dbReference>
<dbReference type="InterPro" id="IPR006352">
    <property type="entry name" value="GlmM_bact"/>
</dbReference>
<evidence type="ECO:0000256" key="3">
    <source>
        <dbReference type="ARBA" id="ARBA00022723"/>
    </source>
</evidence>
<dbReference type="GO" id="GO:0005829">
    <property type="term" value="C:cytosol"/>
    <property type="evidence" value="ECO:0007669"/>
    <property type="project" value="TreeGrafter"/>
</dbReference>
<dbReference type="SUPFAM" id="SSF53738">
    <property type="entry name" value="Phosphoglucomutase, first 3 domains"/>
    <property type="match status" value="3"/>
</dbReference>
<comment type="caution">
    <text evidence="15">The sequence shown here is derived from an EMBL/GenBank/DDBJ whole genome shotgun (WGS) entry which is preliminary data.</text>
</comment>
<feature type="domain" description="Alpha-D-phosphohexomutase C-terminal" evidence="11">
    <location>
        <begin position="376"/>
        <end position="439"/>
    </location>
</feature>
<dbReference type="InterPro" id="IPR050060">
    <property type="entry name" value="Phosphoglucosamine_mutase"/>
</dbReference>
<evidence type="ECO:0000256" key="2">
    <source>
        <dbReference type="ARBA" id="ARBA00022553"/>
    </source>
</evidence>
<dbReference type="PRINTS" id="PR00509">
    <property type="entry name" value="PGMPMM"/>
</dbReference>
<dbReference type="PANTHER" id="PTHR42946:SF1">
    <property type="entry name" value="PHOSPHOGLUCOMUTASE (ALPHA-D-GLUCOSE-1,6-BISPHOSPHATE-DEPENDENT)"/>
    <property type="match status" value="1"/>
</dbReference>
<evidence type="ECO:0000256" key="6">
    <source>
        <dbReference type="ARBA" id="ARBA00066330"/>
    </source>
</evidence>
<dbReference type="InterPro" id="IPR005846">
    <property type="entry name" value="A-D-PHexomutase_a/b/a-III"/>
</dbReference>
<accession>A0A5J5GQU9</accession>
<dbReference type="FunFam" id="3.40.120.10:FF:000001">
    <property type="entry name" value="Phosphoglucosamine mutase"/>
    <property type="match status" value="1"/>
</dbReference>
<dbReference type="PANTHER" id="PTHR42946">
    <property type="entry name" value="PHOSPHOHEXOSE MUTASE"/>
    <property type="match status" value="1"/>
</dbReference>
<dbReference type="FunFam" id="3.30.310.50:FF:000001">
    <property type="entry name" value="Phosphoglucosamine mutase"/>
    <property type="match status" value="1"/>
</dbReference>
<dbReference type="GO" id="GO:0009252">
    <property type="term" value="P:peptidoglycan biosynthetic process"/>
    <property type="evidence" value="ECO:0007669"/>
    <property type="project" value="UniProtKB-ARBA"/>
</dbReference>
<comment type="PTM">
    <text evidence="8">Activated by phosphorylation.</text>
</comment>
<dbReference type="CDD" id="cd05802">
    <property type="entry name" value="GlmM"/>
    <property type="match status" value="1"/>
</dbReference>